<comment type="caution">
    <text evidence="1">The sequence shown here is derived from an EMBL/GenBank/DDBJ whole genome shotgun (WGS) entry which is preliminary data.</text>
</comment>
<protein>
    <recommendedName>
        <fullName evidence="3">DUF5678 domain-containing protein</fullName>
    </recommendedName>
</protein>
<sequence>MKACEALSLQEIHRRFKDEWVLIRVLEEDELGQPLTGTIIAHSRDREEIYAAQASLRGDLALFYTGEIPKKGYAVAF</sequence>
<name>A0A1F5UV15_FRAXR</name>
<dbReference type="EMBL" id="MFGX01000066">
    <property type="protein sequence ID" value="OGF54998.1"/>
    <property type="molecule type" value="Genomic_DNA"/>
</dbReference>
<dbReference type="AlphaFoldDB" id="A0A1F5UV15"/>
<gene>
    <name evidence="1" type="ORF">A2Z21_05330</name>
</gene>
<dbReference type="Proteomes" id="UP000179157">
    <property type="component" value="Unassembled WGS sequence"/>
</dbReference>
<proteinExistence type="predicted"/>
<evidence type="ECO:0008006" key="3">
    <source>
        <dbReference type="Google" id="ProtNLM"/>
    </source>
</evidence>
<dbReference type="STRING" id="1817864.A2Z21_05330"/>
<evidence type="ECO:0000313" key="2">
    <source>
        <dbReference type="Proteomes" id="UP000179157"/>
    </source>
</evidence>
<organism evidence="1 2">
    <name type="scientific">Fraserbacteria sp. (strain RBG_16_55_9)</name>
    <dbReference type="NCBI Taxonomy" id="1817864"/>
    <lineage>
        <taxon>Bacteria</taxon>
        <taxon>Candidatus Fraseribacteriota</taxon>
    </lineage>
</organism>
<reference evidence="1 2" key="1">
    <citation type="journal article" date="2016" name="Nat. Commun.">
        <title>Thousands of microbial genomes shed light on interconnected biogeochemical processes in an aquifer system.</title>
        <authorList>
            <person name="Anantharaman K."/>
            <person name="Brown C.T."/>
            <person name="Hug L.A."/>
            <person name="Sharon I."/>
            <person name="Castelle C.J."/>
            <person name="Probst A.J."/>
            <person name="Thomas B.C."/>
            <person name="Singh A."/>
            <person name="Wilkins M.J."/>
            <person name="Karaoz U."/>
            <person name="Brodie E.L."/>
            <person name="Williams K.H."/>
            <person name="Hubbard S.S."/>
            <person name="Banfield J.F."/>
        </authorList>
    </citation>
    <scope>NUCLEOTIDE SEQUENCE [LARGE SCALE GENOMIC DNA]</scope>
    <source>
        <strain evidence="2">RBG_16_55_9</strain>
    </source>
</reference>
<accession>A0A1F5UV15</accession>
<evidence type="ECO:0000313" key="1">
    <source>
        <dbReference type="EMBL" id="OGF54998.1"/>
    </source>
</evidence>